<evidence type="ECO:0000256" key="3">
    <source>
        <dbReference type="ARBA" id="ARBA00012973"/>
    </source>
</evidence>
<proteinExistence type="inferred from homology"/>
<comment type="pathway">
    <text evidence="1">Amino-acid biosynthesis; L-leucine biosynthesis; L-leucine from 3-methyl-2-oxobutanoate: step 1/4.</text>
</comment>
<keyword evidence="9" id="KW-0732">Signal</keyword>
<keyword evidence="4" id="KW-0432">Leucine biosynthesis</keyword>
<gene>
    <name evidence="11" type="ORF">ASEP1449_LOCUS10432</name>
</gene>
<dbReference type="Pfam" id="PF22617">
    <property type="entry name" value="HCS_D2"/>
    <property type="match status" value="1"/>
</dbReference>
<name>A0A7S2UIL1_9STRA</name>
<dbReference type="PROSITE" id="PS00815">
    <property type="entry name" value="AIPM_HOMOCIT_SYNTH_1"/>
    <property type="match status" value="1"/>
</dbReference>
<evidence type="ECO:0000256" key="2">
    <source>
        <dbReference type="ARBA" id="ARBA00009396"/>
    </source>
</evidence>
<dbReference type="SUPFAM" id="SSF51569">
    <property type="entry name" value="Aldolase"/>
    <property type="match status" value="1"/>
</dbReference>
<evidence type="ECO:0000256" key="4">
    <source>
        <dbReference type="ARBA" id="ARBA00022430"/>
    </source>
</evidence>
<dbReference type="InterPro" id="IPR013785">
    <property type="entry name" value="Aldolase_TIM"/>
</dbReference>
<keyword evidence="7" id="KW-0479">Metal-binding</keyword>
<evidence type="ECO:0000313" key="11">
    <source>
        <dbReference type="EMBL" id="CAD9818600.1"/>
    </source>
</evidence>
<comment type="similarity">
    <text evidence="2">Belongs to the alpha-IPM synthase/homocitrate synthase family. LeuA type 1 subfamily.</text>
</comment>
<dbReference type="InterPro" id="IPR000891">
    <property type="entry name" value="PYR_CT"/>
</dbReference>
<dbReference type="InterPro" id="IPR013709">
    <property type="entry name" value="2-isopropylmalate_synth_dimer"/>
</dbReference>
<feature type="chain" id="PRO_5031159042" description="2-isopropylmalate synthase" evidence="9">
    <location>
        <begin position="25"/>
        <end position="680"/>
    </location>
</feature>
<dbReference type="PROSITE" id="PS50991">
    <property type="entry name" value="PYR_CT"/>
    <property type="match status" value="1"/>
</dbReference>
<dbReference type="Pfam" id="PF08502">
    <property type="entry name" value="LeuA_dimer"/>
    <property type="match status" value="1"/>
</dbReference>
<dbReference type="InterPro" id="IPR005671">
    <property type="entry name" value="LeuA_bact_synth"/>
</dbReference>
<dbReference type="InterPro" id="IPR002034">
    <property type="entry name" value="AIPM/Hcit_synth_CS"/>
</dbReference>
<keyword evidence="6" id="KW-0808">Transferase</keyword>
<dbReference type="CDD" id="cd07940">
    <property type="entry name" value="DRE_TIM_IPMS"/>
    <property type="match status" value="1"/>
</dbReference>
<dbReference type="InterPro" id="IPR054691">
    <property type="entry name" value="LeuA/HCS_post-cat"/>
</dbReference>
<dbReference type="GO" id="GO:0009098">
    <property type="term" value="P:L-leucine biosynthetic process"/>
    <property type="evidence" value="ECO:0007669"/>
    <property type="project" value="UniProtKB-UniPathway"/>
</dbReference>
<feature type="signal peptide" evidence="9">
    <location>
        <begin position="1"/>
        <end position="24"/>
    </location>
</feature>
<dbReference type="Pfam" id="PF00682">
    <property type="entry name" value="HMGL-like"/>
    <property type="match status" value="1"/>
</dbReference>
<dbReference type="Gene3D" id="1.10.238.260">
    <property type="match status" value="1"/>
</dbReference>
<dbReference type="GO" id="GO:0003852">
    <property type="term" value="F:2-isopropylmalate synthase activity"/>
    <property type="evidence" value="ECO:0007669"/>
    <property type="project" value="UniProtKB-EC"/>
</dbReference>
<evidence type="ECO:0000256" key="5">
    <source>
        <dbReference type="ARBA" id="ARBA00022605"/>
    </source>
</evidence>
<protein>
    <recommendedName>
        <fullName evidence="3">2-isopropylmalate synthase</fullName>
        <ecNumber evidence="3">2.3.3.13</ecNumber>
    </recommendedName>
</protein>
<sequence length="680" mass="72419">MRILWSSAVATALLSASSWPGSSSVGVDAFTVNSHSQTASFGRVRSSRALQRVGVASSLSAAAAAAAETTTEEHSNNVLYQRKPRPEYIPGRISDPDYVRIFDTTLRDGEQSPGATLTSSEKLEIARNLAKLGVDIIEAGFPIASPDDFAAVKQIADVVGNEVFEDGYVPVICGLSRAFEVDIQRAWDAVKGAQRPRVHTFIATSKIHMETKLCKTPDEVIQIAAKAVRFAKSLGCDDIEFSPEDAGRSDPEFLYKVLKAVIEEGATTLNIPDTTGWNMPWEFGELIQMLRENVEGADGVIFSTHCQNDLGLATANSLAGAKNGARQLECTINGIGERAGNASLEEIVMALALKGDEQFKGGPGTGKLYTAVNPVYITSTSKMVSEYTGMVCQPHKAIVGANAFQHESGIHQDGMIKNKSTYEIMTPESIGLMRGDSQSGAGIVLGKHSGRNAVSTRLRELGYDLEPDKLNAVFTRFKEVAEKRKGGLEDEDLEALVMDQAGLQNVLWEVTGLQCATGMSGIPTATVKMLGPDGIERYVSATGTGPVDAVYKAIDQIMGVSVKLETYSLRSVAEGIEAMATTRVVISPKLGGPNDVTSTNSQTGLSKDKKFFGAGSDTDIITSSARAYVAALNKLLSWKMRRTEQANKLSSTSDTGSDGTIGDAVPASVSPEVIIVGAEA</sequence>
<feature type="domain" description="Pyruvate carboxyltransferase" evidence="10">
    <location>
        <begin position="99"/>
        <end position="369"/>
    </location>
</feature>
<organism evidence="11">
    <name type="scientific">Attheya septentrionalis</name>
    <dbReference type="NCBI Taxonomy" id="420275"/>
    <lineage>
        <taxon>Eukaryota</taxon>
        <taxon>Sar</taxon>
        <taxon>Stramenopiles</taxon>
        <taxon>Ochrophyta</taxon>
        <taxon>Bacillariophyta</taxon>
        <taxon>Coscinodiscophyceae</taxon>
        <taxon>Chaetocerotophycidae</taxon>
        <taxon>Chaetocerotales</taxon>
        <taxon>Attheyaceae</taxon>
        <taxon>Attheya</taxon>
    </lineage>
</organism>
<dbReference type="Gene3D" id="3.30.160.270">
    <property type="match status" value="1"/>
</dbReference>
<reference evidence="11" key="1">
    <citation type="submission" date="2021-01" db="EMBL/GenBank/DDBJ databases">
        <authorList>
            <person name="Corre E."/>
            <person name="Pelletier E."/>
            <person name="Niang G."/>
            <person name="Scheremetjew M."/>
            <person name="Finn R."/>
            <person name="Kale V."/>
            <person name="Holt S."/>
            <person name="Cochrane G."/>
            <person name="Meng A."/>
            <person name="Brown T."/>
            <person name="Cohen L."/>
        </authorList>
    </citation>
    <scope>NUCLEOTIDE SEQUENCE</scope>
    <source>
        <strain evidence="11">CCMP2084</strain>
    </source>
</reference>
<evidence type="ECO:0000256" key="8">
    <source>
        <dbReference type="ARBA" id="ARBA00023304"/>
    </source>
</evidence>
<evidence type="ECO:0000259" key="10">
    <source>
        <dbReference type="PROSITE" id="PS50991"/>
    </source>
</evidence>
<dbReference type="Gene3D" id="3.20.20.70">
    <property type="entry name" value="Aldolase class I"/>
    <property type="match status" value="1"/>
</dbReference>
<dbReference type="SUPFAM" id="SSF110921">
    <property type="entry name" value="2-isopropylmalate synthase LeuA, allosteric (dimerisation) domain"/>
    <property type="match status" value="1"/>
</dbReference>
<dbReference type="NCBIfam" id="TIGR00973">
    <property type="entry name" value="leuA_bact"/>
    <property type="match status" value="1"/>
</dbReference>
<dbReference type="NCBIfam" id="NF002086">
    <property type="entry name" value="PRK00915.1-3"/>
    <property type="match status" value="1"/>
</dbReference>
<keyword evidence="5" id="KW-0028">Amino-acid biosynthesis</keyword>
<dbReference type="EC" id="2.3.3.13" evidence="3"/>
<evidence type="ECO:0000256" key="9">
    <source>
        <dbReference type="SAM" id="SignalP"/>
    </source>
</evidence>
<dbReference type="GO" id="GO:0010177">
    <property type="term" value="F:methylthioalkylmalate synthase activity"/>
    <property type="evidence" value="ECO:0007669"/>
    <property type="project" value="UniProtKB-ARBA"/>
</dbReference>
<dbReference type="PANTHER" id="PTHR10277:SF9">
    <property type="entry name" value="2-ISOPROPYLMALATE SYNTHASE 1, CHLOROPLASTIC-RELATED"/>
    <property type="match status" value="1"/>
</dbReference>
<dbReference type="AlphaFoldDB" id="A0A7S2UIL1"/>
<dbReference type="SMART" id="SM00917">
    <property type="entry name" value="LeuA_dimer"/>
    <property type="match status" value="1"/>
</dbReference>
<dbReference type="FunFam" id="1.10.238.260:FF:000001">
    <property type="entry name" value="2-isopropylmalate synthase"/>
    <property type="match status" value="1"/>
</dbReference>
<accession>A0A7S2UIL1</accession>
<dbReference type="GO" id="GO:0046872">
    <property type="term" value="F:metal ion binding"/>
    <property type="evidence" value="ECO:0007669"/>
    <property type="project" value="UniProtKB-KW"/>
</dbReference>
<dbReference type="InterPro" id="IPR036230">
    <property type="entry name" value="LeuA_allosteric_dom_sf"/>
</dbReference>
<evidence type="ECO:0000256" key="6">
    <source>
        <dbReference type="ARBA" id="ARBA00022679"/>
    </source>
</evidence>
<dbReference type="FunFam" id="3.20.20.70:FF:000010">
    <property type="entry name" value="2-isopropylmalate synthase"/>
    <property type="match status" value="1"/>
</dbReference>
<keyword evidence="8" id="KW-0100">Branched-chain amino acid biosynthesis</keyword>
<dbReference type="UniPathway" id="UPA00048">
    <property type="reaction ID" value="UER00070"/>
</dbReference>
<dbReference type="EMBL" id="HBHQ01015612">
    <property type="protein sequence ID" value="CAD9818600.1"/>
    <property type="molecule type" value="Transcribed_RNA"/>
</dbReference>
<dbReference type="InterPro" id="IPR050073">
    <property type="entry name" value="2-IPM_HCS-like"/>
</dbReference>
<dbReference type="HAMAP" id="MF_01025">
    <property type="entry name" value="LeuA_type1"/>
    <property type="match status" value="1"/>
</dbReference>
<dbReference type="PANTHER" id="PTHR10277">
    <property type="entry name" value="HOMOCITRATE SYNTHASE-RELATED"/>
    <property type="match status" value="1"/>
</dbReference>
<evidence type="ECO:0000256" key="1">
    <source>
        <dbReference type="ARBA" id="ARBA00004689"/>
    </source>
</evidence>
<evidence type="ECO:0000256" key="7">
    <source>
        <dbReference type="ARBA" id="ARBA00022723"/>
    </source>
</evidence>